<accession>A0A392PXD9</accession>
<comment type="caution">
    <text evidence="2">The sequence shown here is derived from an EMBL/GenBank/DDBJ whole genome shotgun (WGS) entry which is preliminary data.</text>
</comment>
<sequence>GFVSVTGAGAVAARPDGGATVPEHPKHPKIKNFPFESPLF</sequence>
<evidence type="ECO:0000313" key="2">
    <source>
        <dbReference type="EMBL" id="MCI16778.1"/>
    </source>
</evidence>
<dbReference type="EMBL" id="LXQA010102414">
    <property type="protein sequence ID" value="MCI16778.1"/>
    <property type="molecule type" value="Genomic_DNA"/>
</dbReference>
<organism evidence="2 3">
    <name type="scientific">Trifolium medium</name>
    <dbReference type="NCBI Taxonomy" id="97028"/>
    <lineage>
        <taxon>Eukaryota</taxon>
        <taxon>Viridiplantae</taxon>
        <taxon>Streptophyta</taxon>
        <taxon>Embryophyta</taxon>
        <taxon>Tracheophyta</taxon>
        <taxon>Spermatophyta</taxon>
        <taxon>Magnoliopsida</taxon>
        <taxon>eudicotyledons</taxon>
        <taxon>Gunneridae</taxon>
        <taxon>Pentapetalae</taxon>
        <taxon>rosids</taxon>
        <taxon>fabids</taxon>
        <taxon>Fabales</taxon>
        <taxon>Fabaceae</taxon>
        <taxon>Papilionoideae</taxon>
        <taxon>50 kb inversion clade</taxon>
        <taxon>NPAAA clade</taxon>
        <taxon>Hologalegina</taxon>
        <taxon>IRL clade</taxon>
        <taxon>Trifolieae</taxon>
        <taxon>Trifolium</taxon>
    </lineage>
</organism>
<evidence type="ECO:0000313" key="3">
    <source>
        <dbReference type="Proteomes" id="UP000265520"/>
    </source>
</evidence>
<dbReference type="AlphaFoldDB" id="A0A392PXD9"/>
<name>A0A392PXD9_9FABA</name>
<protein>
    <submittedName>
        <fullName evidence="2">Uncharacterized protein</fullName>
    </submittedName>
</protein>
<keyword evidence="3" id="KW-1185">Reference proteome</keyword>
<reference evidence="2 3" key="1">
    <citation type="journal article" date="2018" name="Front. Plant Sci.">
        <title>Red Clover (Trifolium pratense) and Zigzag Clover (T. medium) - A Picture of Genomic Similarities and Differences.</title>
        <authorList>
            <person name="Dluhosova J."/>
            <person name="Istvanek J."/>
            <person name="Nedelnik J."/>
            <person name="Repkova J."/>
        </authorList>
    </citation>
    <scope>NUCLEOTIDE SEQUENCE [LARGE SCALE GENOMIC DNA]</scope>
    <source>
        <strain evidence="3">cv. 10/8</strain>
        <tissue evidence="2">Leaf</tissue>
    </source>
</reference>
<feature type="non-terminal residue" evidence="2">
    <location>
        <position position="1"/>
    </location>
</feature>
<evidence type="ECO:0000256" key="1">
    <source>
        <dbReference type="SAM" id="MobiDB-lite"/>
    </source>
</evidence>
<dbReference type="Proteomes" id="UP000265520">
    <property type="component" value="Unassembled WGS sequence"/>
</dbReference>
<feature type="region of interest" description="Disordered" evidence="1">
    <location>
        <begin position="1"/>
        <end position="40"/>
    </location>
</feature>
<proteinExistence type="predicted"/>